<keyword evidence="3 5" id="KW-1133">Transmembrane helix</keyword>
<dbReference type="PANTHER" id="PTHR38480:SF1">
    <property type="entry name" value="SLR0254 PROTEIN"/>
    <property type="match status" value="1"/>
</dbReference>
<reference evidence="7 8" key="2">
    <citation type="journal article" date="2015" name="Stand. Genomic Sci.">
        <title>Draft genome sequence of Cellulomonas carbonis T26(T) and comparative analysis of six Cellulomonas genomes.</title>
        <authorList>
            <person name="Zhuang W."/>
            <person name="Zhang S."/>
            <person name="Xia X."/>
            <person name="Wang G."/>
        </authorList>
    </citation>
    <scope>NUCLEOTIDE SEQUENCE [LARGE SCALE GENOMIC DNA]</scope>
    <source>
        <strain evidence="7 8">T26</strain>
    </source>
</reference>
<dbReference type="Proteomes" id="UP000029839">
    <property type="component" value="Unassembled WGS sequence"/>
</dbReference>
<dbReference type="PANTHER" id="PTHR38480">
    <property type="entry name" value="SLR0254 PROTEIN"/>
    <property type="match status" value="1"/>
</dbReference>
<gene>
    <name evidence="7" type="ORF">N868_02265</name>
</gene>
<name>A0A0A0BQM7_9CELL</name>
<dbReference type="RefSeq" id="WP_043608742.1">
    <property type="nucleotide sequence ID" value="NZ_AXCY01000098.1"/>
</dbReference>
<evidence type="ECO:0000256" key="5">
    <source>
        <dbReference type="SAM" id="Phobius"/>
    </source>
</evidence>
<feature type="domain" description="RDD" evidence="6">
    <location>
        <begin position="18"/>
        <end position="145"/>
    </location>
</feature>
<protein>
    <recommendedName>
        <fullName evidence="6">RDD domain-containing protein</fullName>
    </recommendedName>
</protein>
<evidence type="ECO:0000313" key="7">
    <source>
        <dbReference type="EMBL" id="KGM09414.1"/>
    </source>
</evidence>
<dbReference type="AlphaFoldDB" id="A0A0A0BQM7"/>
<evidence type="ECO:0000256" key="3">
    <source>
        <dbReference type="ARBA" id="ARBA00022989"/>
    </source>
</evidence>
<comment type="caution">
    <text evidence="7">The sequence shown here is derived from an EMBL/GenBank/DDBJ whole genome shotgun (WGS) entry which is preliminary data.</text>
</comment>
<dbReference type="InterPro" id="IPR010432">
    <property type="entry name" value="RDD"/>
</dbReference>
<evidence type="ECO:0000256" key="2">
    <source>
        <dbReference type="ARBA" id="ARBA00022692"/>
    </source>
</evidence>
<feature type="transmembrane region" description="Helical" evidence="5">
    <location>
        <begin position="25"/>
        <end position="49"/>
    </location>
</feature>
<evidence type="ECO:0000256" key="4">
    <source>
        <dbReference type="ARBA" id="ARBA00023136"/>
    </source>
</evidence>
<keyword evidence="2 5" id="KW-0812">Transmembrane</keyword>
<keyword evidence="8" id="KW-1185">Reference proteome</keyword>
<evidence type="ECO:0000256" key="1">
    <source>
        <dbReference type="ARBA" id="ARBA00004141"/>
    </source>
</evidence>
<reference evidence="7 8" key="1">
    <citation type="submission" date="2013-08" db="EMBL/GenBank/DDBJ databases">
        <title>Genome sequencing of Cellulomonas carbonis T26.</title>
        <authorList>
            <person name="Chen F."/>
            <person name="Li Y."/>
            <person name="Wang G."/>
        </authorList>
    </citation>
    <scope>NUCLEOTIDE SEQUENCE [LARGE SCALE GENOMIC DNA]</scope>
    <source>
        <strain evidence="7 8">T26</strain>
    </source>
</reference>
<feature type="transmembrane region" description="Helical" evidence="5">
    <location>
        <begin position="55"/>
        <end position="76"/>
    </location>
</feature>
<accession>A0A0A0BQM7</accession>
<dbReference type="OrthoDB" id="9787732at2"/>
<evidence type="ECO:0000313" key="8">
    <source>
        <dbReference type="Proteomes" id="UP000029839"/>
    </source>
</evidence>
<comment type="subcellular location">
    <subcellularLocation>
        <location evidence="1">Membrane</location>
        <topology evidence="1">Multi-pass membrane protein</topology>
    </subcellularLocation>
</comment>
<dbReference type="EMBL" id="AXCY01000098">
    <property type="protein sequence ID" value="KGM09414.1"/>
    <property type="molecule type" value="Genomic_DNA"/>
</dbReference>
<organism evidence="7 8">
    <name type="scientific">Cellulomonas carbonis T26</name>
    <dbReference type="NCBI Taxonomy" id="947969"/>
    <lineage>
        <taxon>Bacteria</taxon>
        <taxon>Bacillati</taxon>
        <taxon>Actinomycetota</taxon>
        <taxon>Actinomycetes</taxon>
        <taxon>Micrococcales</taxon>
        <taxon>Cellulomonadaceae</taxon>
        <taxon>Cellulomonas</taxon>
    </lineage>
</organism>
<evidence type="ECO:0000259" key="6">
    <source>
        <dbReference type="Pfam" id="PF06271"/>
    </source>
</evidence>
<keyword evidence="4 5" id="KW-0472">Membrane</keyword>
<dbReference type="GO" id="GO:0016020">
    <property type="term" value="C:membrane"/>
    <property type="evidence" value="ECO:0007669"/>
    <property type="project" value="UniProtKB-SubCell"/>
</dbReference>
<sequence>MSDEILIGEGVVLDARPASFATRTLGAVVDLAVTLVAGAVVLTLMGTLGQGLDDAAGAAVGIAGVVLLLVVVPTAVETLTRGRSLGKLAAGIRVVRDDGGPVRFRHAVVRALVGVGELWLTLGSVALITSLVHPQGKRLGDVVAGTYAVRVRGGQRALPPLVMPPDLAAWAARTDIRRLPDGVALSARQFLGRATTLHPASRERLGVRLAAEIEGYVAPGPPPGTHPERFIAAVLAERRDREYDRGMRAADRARAEASLLHRLPHAVPDPVD</sequence>
<proteinExistence type="predicted"/>
<dbReference type="Pfam" id="PF06271">
    <property type="entry name" value="RDD"/>
    <property type="match status" value="1"/>
</dbReference>